<organism evidence="1 2">
    <name type="scientific">Viridothelium virens</name>
    <name type="common">Speckled blister lichen</name>
    <name type="synonym">Trypethelium virens</name>
    <dbReference type="NCBI Taxonomy" id="1048519"/>
    <lineage>
        <taxon>Eukaryota</taxon>
        <taxon>Fungi</taxon>
        <taxon>Dikarya</taxon>
        <taxon>Ascomycota</taxon>
        <taxon>Pezizomycotina</taxon>
        <taxon>Dothideomycetes</taxon>
        <taxon>Dothideomycetes incertae sedis</taxon>
        <taxon>Trypetheliales</taxon>
        <taxon>Trypetheliaceae</taxon>
        <taxon>Viridothelium</taxon>
    </lineage>
</organism>
<dbReference type="EMBL" id="ML991776">
    <property type="protein sequence ID" value="KAF2238467.1"/>
    <property type="molecule type" value="Genomic_DNA"/>
</dbReference>
<keyword evidence="2" id="KW-1185">Reference proteome</keyword>
<reference evidence="1" key="1">
    <citation type="journal article" date="2020" name="Stud. Mycol.">
        <title>101 Dothideomycetes genomes: a test case for predicting lifestyles and emergence of pathogens.</title>
        <authorList>
            <person name="Haridas S."/>
            <person name="Albert R."/>
            <person name="Binder M."/>
            <person name="Bloem J."/>
            <person name="Labutti K."/>
            <person name="Salamov A."/>
            <person name="Andreopoulos B."/>
            <person name="Baker S."/>
            <person name="Barry K."/>
            <person name="Bills G."/>
            <person name="Bluhm B."/>
            <person name="Cannon C."/>
            <person name="Castanera R."/>
            <person name="Culley D."/>
            <person name="Daum C."/>
            <person name="Ezra D."/>
            <person name="Gonzalez J."/>
            <person name="Henrissat B."/>
            <person name="Kuo A."/>
            <person name="Liang C."/>
            <person name="Lipzen A."/>
            <person name="Lutzoni F."/>
            <person name="Magnuson J."/>
            <person name="Mondo S."/>
            <person name="Nolan M."/>
            <person name="Ohm R."/>
            <person name="Pangilinan J."/>
            <person name="Park H.-J."/>
            <person name="Ramirez L."/>
            <person name="Alfaro M."/>
            <person name="Sun H."/>
            <person name="Tritt A."/>
            <person name="Yoshinaga Y."/>
            <person name="Zwiers L.-H."/>
            <person name="Turgeon B."/>
            <person name="Goodwin S."/>
            <person name="Spatafora J."/>
            <person name="Crous P."/>
            <person name="Grigoriev I."/>
        </authorList>
    </citation>
    <scope>NUCLEOTIDE SEQUENCE</scope>
    <source>
        <strain evidence="1">Tuck. ex Michener</strain>
    </source>
</reference>
<protein>
    <submittedName>
        <fullName evidence="1">Uncharacterized protein</fullName>
    </submittedName>
</protein>
<name>A0A6A6HKA5_VIRVR</name>
<sequence length="67" mass="6885">MATAVILTLRGPLCSQILPQIPNSESPALPFRRHGATAGSGVVAKASPLVRISPQKMLSLSSLSSSS</sequence>
<gene>
    <name evidence="1" type="ORF">EV356DRAFT_309877</name>
</gene>
<evidence type="ECO:0000313" key="1">
    <source>
        <dbReference type="EMBL" id="KAF2238467.1"/>
    </source>
</evidence>
<accession>A0A6A6HKA5</accession>
<evidence type="ECO:0000313" key="2">
    <source>
        <dbReference type="Proteomes" id="UP000800092"/>
    </source>
</evidence>
<proteinExistence type="predicted"/>
<dbReference type="Proteomes" id="UP000800092">
    <property type="component" value="Unassembled WGS sequence"/>
</dbReference>
<dbReference type="AlphaFoldDB" id="A0A6A6HKA5"/>